<feature type="compositionally biased region" description="Basic and acidic residues" evidence="1">
    <location>
        <begin position="52"/>
        <end position="61"/>
    </location>
</feature>
<organism evidence="2 3">
    <name type="scientific">Rhodamnia argentea</name>
    <dbReference type="NCBI Taxonomy" id="178133"/>
    <lineage>
        <taxon>Eukaryota</taxon>
        <taxon>Viridiplantae</taxon>
        <taxon>Streptophyta</taxon>
        <taxon>Embryophyta</taxon>
        <taxon>Tracheophyta</taxon>
        <taxon>Spermatophyta</taxon>
        <taxon>Magnoliopsida</taxon>
        <taxon>eudicotyledons</taxon>
        <taxon>Gunneridae</taxon>
        <taxon>Pentapetalae</taxon>
        <taxon>rosids</taxon>
        <taxon>malvids</taxon>
        <taxon>Myrtales</taxon>
        <taxon>Myrtaceae</taxon>
        <taxon>Myrtoideae</taxon>
        <taxon>Myrteae</taxon>
        <taxon>Australasian group</taxon>
        <taxon>Rhodamnia</taxon>
    </lineage>
</organism>
<reference evidence="2" key="1">
    <citation type="submission" date="2025-05" db="UniProtKB">
        <authorList>
            <consortium name="RefSeq"/>
        </authorList>
    </citation>
    <scope>NUCLEOTIDE SEQUENCE [LARGE SCALE GENOMIC DNA]</scope>
</reference>
<dbReference type="AlphaFoldDB" id="A0A8B8NE61"/>
<feature type="region of interest" description="Disordered" evidence="1">
    <location>
        <begin position="1"/>
        <end position="30"/>
    </location>
</feature>
<reference evidence="3" key="2">
    <citation type="submission" date="2025-08" db="UniProtKB">
        <authorList>
            <consortium name="RefSeq"/>
        </authorList>
    </citation>
    <scope>IDENTIFICATION</scope>
    <source>
        <tissue evidence="3">Leaf</tissue>
    </source>
</reference>
<dbReference type="Proteomes" id="UP000827889">
    <property type="component" value="Chromosome 2"/>
</dbReference>
<keyword evidence="2" id="KW-1185">Reference proteome</keyword>
<evidence type="ECO:0000313" key="3">
    <source>
        <dbReference type="RefSeq" id="XP_030520304.1"/>
    </source>
</evidence>
<evidence type="ECO:0000256" key="1">
    <source>
        <dbReference type="SAM" id="MobiDB-lite"/>
    </source>
</evidence>
<dbReference type="OrthoDB" id="1880786at2759"/>
<gene>
    <name evidence="3" type="primary">LOC115733797</name>
</gene>
<feature type="region of interest" description="Disordered" evidence="1">
    <location>
        <begin position="47"/>
        <end position="99"/>
    </location>
</feature>
<protein>
    <submittedName>
        <fullName evidence="3">Uncharacterized protein LOC115733797</fullName>
    </submittedName>
</protein>
<proteinExistence type="predicted"/>
<dbReference type="GeneID" id="115733797"/>
<dbReference type="RefSeq" id="XP_030520304.1">
    <property type="nucleotide sequence ID" value="XM_030664444.2"/>
</dbReference>
<feature type="compositionally biased region" description="Pro residues" evidence="1">
    <location>
        <begin position="1"/>
        <end position="10"/>
    </location>
</feature>
<accession>A0A8B8NE61</accession>
<sequence>MPPPPPPPPSSSSSSLSMERKKSRSRGSVDDLALAKAAAWAWYERGSASEGKPIREHDVTRTPRAPRPSRYRQEAVKLAQLAKVQDDKEREKEKEKENSLMDPYEVHVISRQIDRFTESGRFYDNNYAGSAKVGLHHDHWKCDTTSPESERSGGRKKRKEKKSSGFWQRHGVMCPTREDVVEASVLREARSRRNKHVPVVR</sequence>
<dbReference type="KEGG" id="rarg:115733797"/>
<feature type="region of interest" description="Disordered" evidence="1">
    <location>
        <begin position="138"/>
        <end position="169"/>
    </location>
</feature>
<evidence type="ECO:0000313" key="2">
    <source>
        <dbReference type="Proteomes" id="UP000827889"/>
    </source>
</evidence>
<name>A0A8B8NE61_9MYRT</name>
<feature type="compositionally biased region" description="Basic and acidic residues" evidence="1">
    <location>
        <begin position="138"/>
        <end position="153"/>
    </location>
</feature>
<dbReference type="PANTHER" id="PTHR34665">
    <property type="entry name" value="DUF3741 DOMAIN-CONTAINING PROTEIN"/>
    <property type="match status" value="1"/>
</dbReference>
<feature type="compositionally biased region" description="Basic and acidic residues" evidence="1">
    <location>
        <begin position="84"/>
        <end position="99"/>
    </location>
</feature>
<dbReference type="PANTHER" id="PTHR34665:SF4">
    <property type="entry name" value="DUF3741 DOMAIN-CONTAINING PROTEIN"/>
    <property type="match status" value="1"/>
</dbReference>